<dbReference type="Pfam" id="PF12120">
    <property type="entry name" value="Arr-ms"/>
    <property type="match status" value="1"/>
</dbReference>
<dbReference type="NCBIfam" id="NF033144">
    <property type="entry name" value="rifampin_ARR"/>
    <property type="match status" value="1"/>
</dbReference>
<evidence type="ECO:0000259" key="1">
    <source>
        <dbReference type="Pfam" id="PF12120"/>
    </source>
</evidence>
<dbReference type="Gene3D" id="3.20.170.40">
    <property type="entry name" value="Rifampin ADP-ribosyltransferase domain"/>
    <property type="match status" value="1"/>
</dbReference>
<accession>A8S3G4</accession>
<sequence>MAGSADFKDIPNSKRILQRCGFVERLKIIYILRRFCMSNSVIFSPGTFFHGTRADLSVGDLLVPGYLSNYDENRVANYVYFTGTLDAAIWGAELASGDGKQRIFVVEPTGEFEDDPNVTDKKFPGNPTKSYRTTQPLKIVAEAMGWKGHSPEVLQGMRDHLKQLDEMGIKAVE</sequence>
<evidence type="ECO:0000313" key="2">
    <source>
        <dbReference type="EMBL" id="EDP12975.1"/>
    </source>
</evidence>
<dbReference type="InterPro" id="IPR021975">
    <property type="entry name" value="Rifampin_Arr"/>
</dbReference>
<protein>
    <recommendedName>
        <fullName evidence="1">Rifampin ADP-ribosyltransferase domain-containing protein</fullName>
    </recommendedName>
</protein>
<dbReference type="eggNOG" id="ENOG5030823">
    <property type="taxonomic scope" value="Bacteria"/>
</dbReference>
<dbReference type="HOGENOM" id="CLU_090934_1_0_9"/>
<dbReference type="InterPro" id="IPR038611">
    <property type="entry name" value="Arr_sf"/>
</dbReference>
<evidence type="ECO:0000313" key="3">
    <source>
        <dbReference type="Proteomes" id="UP000005396"/>
    </source>
</evidence>
<gene>
    <name evidence="2" type="ORF">CLOBOL_06607</name>
</gene>
<organism evidence="2 3">
    <name type="scientific">Enterocloster bolteae (strain ATCC BAA-613 / DSM 15670 / CCUG 46953 / JCM 12243 / WAL 16351)</name>
    <name type="common">Clostridium bolteae</name>
    <dbReference type="NCBI Taxonomy" id="411902"/>
    <lineage>
        <taxon>Bacteria</taxon>
        <taxon>Bacillati</taxon>
        <taxon>Bacillota</taxon>
        <taxon>Clostridia</taxon>
        <taxon>Lachnospirales</taxon>
        <taxon>Lachnospiraceae</taxon>
        <taxon>Enterocloster</taxon>
    </lineage>
</organism>
<feature type="domain" description="Rifampin ADP-ribosyltransferase" evidence="1">
    <location>
        <begin position="48"/>
        <end position="146"/>
    </location>
</feature>
<dbReference type="Proteomes" id="UP000005396">
    <property type="component" value="Unassembled WGS sequence"/>
</dbReference>
<reference evidence="2 3" key="2">
    <citation type="submission" date="2007-09" db="EMBL/GenBank/DDBJ databases">
        <title>Draft genome sequence of Clostridium bolteae (ATCC BAA-613).</title>
        <authorList>
            <person name="Sudarsanam P."/>
            <person name="Ley R."/>
            <person name="Guruge J."/>
            <person name="Turnbaugh P.J."/>
            <person name="Mahowald M."/>
            <person name="Liep D."/>
            <person name="Gordon J."/>
        </authorList>
    </citation>
    <scope>NUCLEOTIDE SEQUENCE [LARGE SCALE GENOMIC DNA]</scope>
    <source>
        <strain evidence="3">ATCC BAA-613 / DSM 15670 / CCUG 46953 / JCM 12243 / WAL 16351</strain>
    </source>
</reference>
<reference evidence="2 3" key="1">
    <citation type="submission" date="2007-08" db="EMBL/GenBank/DDBJ databases">
        <authorList>
            <person name="Fulton L."/>
            <person name="Clifton S."/>
            <person name="Fulton B."/>
            <person name="Xu J."/>
            <person name="Minx P."/>
            <person name="Pepin K.H."/>
            <person name="Johnson M."/>
            <person name="Thiruvilangam P."/>
            <person name="Bhonagiri V."/>
            <person name="Nash W.E."/>
            <person name="Mardis E.R."/>
            <person name="Wilson R.K."/>
        </authorList>
    </citation>
    <scope>NUCLEOTIDE SEQUENCE [LARGE SCALE GENOMIC DNA]</scope>
    <source>
        <strain evidence="3">ATCC BAA-613 / DSM 15670 / CCUG 46953 / JCM 12243 / WAL 16351</strain>
    </source>
</reference>
<comment type="caution">
    <text evidence="2">The sequence shown here is derived from an EMBL/GenBank/DDBJ whole genome shotgun (WGS) entry which is preliminary data.</text>
</comment>
<name>A8S3G4_ENTBW</name>
<dbReference type="EMBL" id="ABCC02000057">
    <property type="protein sequence ID" value="EDP12975.1"/>
    <property type="molecule type" value="Genomic_DNA"/>
</dbReference>
<proteinExistence type="predicted"/>
<dbReference type="PaxDb" id="411902-CLOBOL_06607"/>
<dbReference type="AlphaFoldDB" id="A8S3G4"/>